<comment type="caution">
    <text evidence="1">The sequence shown here is derived from an EMBL/GenBank/DDBJ whole genome shotgun (WGS) entry which is preliminary data.</text>
</comment>
<sequence>MTTPIDIRLPHGLPFAKQWDEWISYRKEIKKPLKSAKSISGCLNQFWLVSEDTAVKMIQQSINNQWQGIFPLKTNGNQKQETDLYYKEPKPPTFSDYKAEPFDRAVGIQHMREKLKKNFENGSPLKDYGDVYTTLLRDFINIPGKVALEIHESAVTEATRPRNRFEEKYTGSVESEVRDNRLNWQLNNWREAGRDISLEI</sequence>
<name>A0A0F9W968_9ZZZZ</name>
<reference evidence="1" key="1">
    <citation type="journal article" date="2015" name="Nature">
        <title>Complex archaea that bridge the gap between prokaryotes and eukaryotes.</title>
        <authorList>
            <person name="Spang A."/>
            <person name="Saw J.H."/>
            <person name="Jorgensen S.L."/>
            <person name="Zaremba-Niedzwiedzka K."/>
            <person name="Martijn J."/>
            <person name="Lind A.E."/>
            <person name="van Eijk R."/>
            <person name="Schleper C."/>
            <person name="Guy L."/>
            <person name="Ettema T.J."/>
        </authorList>
    </citation>
    <scope>NUCLEOTIDE SEQUENCE</scope>
</reference>
<dbReference type="EMBL" id="LAZR01000322">
    <property type="protein sequence ID" value="KKN74623.1"/>
    <property type="molecule type" value="Genomic_DNA"/>
</dbReference>
<proteinExistence type="predicted"/>
<protein>
    <submittedName>
        <fullName evidence="1">Uncharacterized protein</fullName>
    </submittedName>
</protein>
<evidence type="ECO:0000313" key="1">
    <source>
        <dbReference type="EMBL" id="KKN74623.1"/>
    </source>
</evidence>
<accession>A0A0F9W968</accession>
<dbReference type="AlphaFoldDB" id="A0A0F9W968"/>
<gene>
    <name evidence="1" type="ORF">LCGC14_0388250</name>
</gene>
<organism evidence="1">
    <name type="scientific">marine sediment metagenome</name>
    <dbReference type="NCBI Taxonomy" id="412755"/>
    <lineage>
        <taxon>unclassified sequences</taxon>
        <taxon>metagenomes</taxon>
        <taxon>ecological metagenomes</taxon>
    </lineage>
</organism>